<dbReference type="Proteomes" id="UP000821845">
    <property type="component" value="Chromosome 5"/>
</dbReference>
<reference evidence="1" key="1">
    <citation type="submission" date="2020-05" db="EMBL/GenBank/DDBJ databases">
        <title>Large-scale comparative analyses of tick genomes elucidate their genetic diversity and vector capacities.</title>
        <authorList>
            <person name="Jia N."/>
            <person name="Wang J."/>
            <person name="Shi W."/>
            <person name="Du L."/>
            <person name="Sun Y."/>
            <person name="Zhan W."/>
            <person name="Jiang J."/>
            <person name="Wang Q."/>
            <person name="Zhang B."/>
            <person name="Ji P."/>
            <person name="Sakyi L.B."/>
            <person name="Cui X."/>
            <person name="Yuan T."/>
            <person name="Jiang B."/>
            <person name="Yang W."/>
            <person name="Lam T.T.-Y."/>
            <person name="Chang Q."/>
            <person name="Ding S."/>
            <person name="Wang X."/>
            <person name="Zhu J."/>
            <person name="Ruan X."/>
            <person name="Zhao L."/>
            <person name="Wei J."/>
            <person name="Que T."/>
            <person name="Du C."/>
            <person name="Cheng J."/>
            <person name="Dai P."/>
            <person name="Han X."/>
            <person name="Huang E."/>
            <person name="Gao Y."/>
            <person name="Liu J."/>
            <person name="Shao H."/>
            <person name="Ye R."/>
            <person name="Li L."/>
            <person name="Wei W."/>
            <person name="Wang X."/>
            <person name="Wang C."/>
            <person name="Yang T."/>
            <person name="Huo Q."/>
            <person name="Li W."/>
            <person name="Guo W."/>
            <person name="Chen H."/>
            <person name="Zhou L."/>
            <person name="Ni X."/>
            <person name="Tian J."/>
            <person name="Zhou Y."/>
            <person name="Sheng Y."/>
            <person name="Liu T."/>
            <person name="Pan Y."/>
            <person name="Xia L."/>
            <person name="Li J."/>
            <person name="Zhao F."/>
            <person name="Cao W."/>
        </authorList>
    </citation>
    <scope>NUCLEOTIDE SEQUENCE</scope>
    <source>
        <strain evidence="1">Hyas-2018</strain>
    </source>
</reference>
<gene>
    <name evidence="1" type="ORF">HPB50_005863</name>
</gene>
<proteinExistence type="predicted"/>
<evidence type="ECO:0000313" key="1">
    <source>
        <dbReference type="EMBL" id="KAH6929776.1"/>
    </source>
</evidence>
<protein>
    <submittedName>
        <fullName evidence="1">Uncharacterized protein</fullName>
    </submittedName>
</protein>
<keyword evidence="2" id="KW-1185">Reference proteome</keyword>
<comment type="caution">
    <text evidence="1">The sequence shown here is derived from an EMBL/GenBank/DDBJ whole genome shotgun (WGS) entry which is preliminary data.</text>
</comment>
<sequence length="534" mass="58325">MEKSDDHEAATEEPAAAGCSGNDNSASAATDPPEPSDPKKKAKWTKGKRRKRARDVNAPERPLTGYVRFLNDRREAVRAANPTASFPDVTKLLAIEWSKLSPQEKQARLHKYLDEAEKDRERYTKELEQYQQTEAYRMFTKKQNEKKARGDDGNAAAATNGTAADAVSEDSKKDELPGYNIPIFTEEFLDHNKACEAELRQLRKSNTEYEEQNAILSKHIDTMKAAIEKLEVETVQQKNNNLALQQHLGTLRTNLATSFSSLPLPVDINCTPMLIWKNMIEAGGSEPECGVSSSRRFKDDRIVGGTEAQEAEYPWQVSIQRKSDNFHFCGGSVIAPDIIVTAGHCVDSVSPDMLSVQAGLLDLRDPPSYSQRRSVSQVVVHEAYNDVNNDIAMLKLETPFDLAASEGHIGAVCLPPTNYRLRGQVVVTGWGATRMGGPGSPKLMTVSVPVQGTIVCTASGLSSYNSTTMFCAGLPGRDSCQGDSGGPAVQRNSGLYALVGVVSFGLGCGIVPGFYTRVPTYVPWITQTMATLQS</sequence>
<organism evidence="1 2">
    <name type="scientific">Hyalomma asiaticum</name>
    <name type="common">Tick</name>
    <dbReference type="NCBI Taxonomy" id="266040"/>
    <lineage>
        <taxon>Eukaryota</taxon>
        <taxon>Metazoa</taxon>
        <taxon>Ecdysozoa</taxon>
        <taxon>Arthropoda</taxon>
        <taxon>Chelicerata</taxon>
        <taxon>Arachnida</taxon>
        <taxon>Acari</taxon>
        <taxon>Parasitiformes</taxon>
        <taxon>Ixodida</taxon>
        <taxon>Ixodoidea</taxon>
        <taxon>Ixodidae</taxon>
        <taxon>Hyalomminae</taxon>
        <taxon>Hyalomma</taxon>
    </lineage>
</organism>
<evidence type="ECO:0000313" key="2">
    <source>
        <dbReference type="Proteomes" id="UP000821845"/>
    </source>
</evidence>
<dbReference type="EMBL" id="CM023485">
    <property type="protein sequence ID" value="KAH6929776.1"/>
    <property type="molecule type" value="Genomic_DNA"/>
</dbReference>
<name>A0ACB7S4C4_HYAAI</name>
<accession>A0ACB7S4C4</accession>